<organism evidence="2">
    <name type="scientific">Arundo donax</name>
    <name type="common">Giant reed</name>
    <name type="synonym">Donax arundinaceus</name>
    <dbReference type="NCBI Taxonomy" id="35708"/>
    <lineage>
        <taxon>Eukaryota</taxon>
        <taxon>Viridiplantae</taxon>
        <taxon>Streptophyta</taxon>
        <taxon>Embryophyta</taxon>
        <taxon>Tracheophyta</taxon>
        <taxon>Spermatophyta</taxon>
        <taxon>Magnoliopsida</taxon>
        <taxon>Liliopsida</taxon>
        <taxon>Poales</taxon>
        <taxon>Poaceae</taxon>
        <taxon>PACMAD clade</taxon>
        <taxon>Arundinoideae</taxon>
        <taxon>Arundineae</taxon>
        <taxon>Arundo</taxon>
    </lineage>
</organism>
<dbReference type="AlphaFoldDB" id="A0A0A9E328"/>
<sequence>MWWNTIRTLKQPFFTVVCGVQAMCQAMQRGCALCPSLDKYPMDLFIECLCIINRIPVSILVNDFTNLFYHIVPLFIYQMQHWFVCVSFPKQFHNWICEIDKEINSFPPLIINKQHFDLPCLLCIIF</sequence>
<evidence type="ECO:0000313" key="2">
    <source>
        <dbReference type="EMBL" id="JAD92310.1"/>
    </source>
</evidence>
<accession>A0A0A9E328</accession>
<name>A0A0A9E328_ARUDO</name>
<dbReference type="EMBL" id="GBRH01205585">
    <property type="protein sequence ID" value="JAD92310.1"/>
    <property type="molecule type" value="Transcribed_RNA"/>
</dbReference>
<feature type="chain" id="PRO_5002061723" evidence="1">
    <location>
        <begin position="20"/>
        <end position="126"/>
    </location>
</feature>
<reference evidence="2" key="1">
    <citation type="submission" date="2014-09" db="EMBL/GenBank/DDBJ databases">
        <authorList>
            <person name="Magalhaes I.L.F."/>
            <person name="Oliveira U."/>
            <person name="Santos F.R."/>
            <person name="Vidigal T.H.D.A."/>
            <person name="Brescovit A.D."/>
            <person name="Santos A.J."/>
        </authorList>
    </citation>
    <scope>NUCLEOTIDE SEQUENCE</scope>
    <source>
        <tissue evidence="2">Shoot tissue taken approximately 20 cm above the soil surface</tissue>
    </source>
</reference>
<reference evidence="2" key="2">
    <citation type="journal article" date="2015" name="Data Brief">
        <title>Shoot transcriptome of the giant reed, Arundo donax.</title>
        <authorList>
            <person name="Barrero R.A."/>
            <person name="Guerrero F.D."/>
            <person name="Moolhuijzen P."/>
            <person name="Goolsby J.A."/>
            <person name="Tidwell J."/>
            <person name="Bellgard S.E."/>
            <person name="Bellgard M.I."/>
        </authorList>
    </citation>
    <scope>NUCLEOTIDE SEQUENCE</scope>
    <source>
        <tissue evidence="2">Shoot tissue taken approximately 20 cm above the soil surface</tissue>
    </source>
</reference>
<feature type="signal peptide" evidence="1">
    <location>
        <begin position="1"/>
        <end position="19"/>
    </location>
</feature>
<proteinExistence type="predicted"/>
<keyword evidence="1" id="KW-0732">Signal</keyword>
<evidence type="ECO:0000256" key="1">
    <source>
        <dbReference type="SAM" id="SignalP"/>
    </source>
</evidence>
<protein>
    <submittedName>
        <fullName evidence="2">Uncharacterized protein</fullName>
    </submittedName>
</protein>